<feature type="compositionally biased region" description="Basic residues" evidence="1">
    <location>
        <begin position="11"/>
        <end position="24"/>
    </location>
</feature>
<accession>A0A8J3UIC7</accession>
<dbReference type="EMBL" id="BOOP01000048">
    <property type="protein sequence ID" value="GII42839.1"/>
    <property type="molecule type" value="Genomic_DNA"/>
</dbReference>
<evidence type="ECO:0000256" key="1">
    <source>
        <dbReference type="SAM" id="MobiDB-lite"/>
    </source>
</evidence>
<gene>
    <name evidence="2" type="ORF">Pph01_78420</name>
</gene>
<dbReference type="AlphaFoldDB" id="A0A8J3UIC7"/>
<proteinExistence type="predicted"/>
<evidence type="ECO:0000313" key="3">
    <source>
        <dbReference type="Proteomes" id="UP000622547"/>
    </source>
</evidence>
<keyword evidence="3" id="KW-1185">Reference proteome</keyword>
<evidence type="ECO:0000313" key="2">
    <source>
        <dbReference type="EMBL" id="GII42839.1"/>
    </source>
</evidence>
<sequence>MSDFTPEPSRQRNRKQQVRKKGHTPRVAVWSPDGTRLMAVLEARNLTPEDLDAAYALASRITPEVTPDV</sequence>
<name>A0A8J3UIC7_9ACTN</name>
<protein>
    <submittedName>
        <fullName evidence="2">Uncharacterized protein</fullName>
    </submittedName>
</protein>
<reference evidence="2 3" key="1">
    <citation type="submission" date="2021-01" db="EMBL/GenBank/DDBJ databases">
        <title>Whole genome shotgun sequence of Planotetraspora phitsanulokensis NBRC 104273.</title>
        <authorList>
            <person name="Komaki H."/>
            <person name="Tamura T."/>
        </authorList>
    </citation>
    <scope>NUCLEOTIDE SEQUENCE [LARGE SCALE GENOMIC DNA]</scope>
    <source>
        <strain evidence="2 3">NBRC 104273</strain>
    </source>
</reference>
<feature type="region of interest" description="Disordered" evidence="1">
    <location>
        <begin position="1"/>
        <end position="29"/>
    </location>
</feature>
<organism evidence="2 3">
    <name type="scientific">Planotetraspora phitsanulokensis</name>
    <dbReference type="NCBI Taxonomy" id="575192"/>
    <lineage>
        <taxon>Bacteria</taxon>
        <taxon>Bacillati</taxon>
        <taxon>Actinomycetota</taxon>
        <taxon>Actinomycetes</taxon>
        <taxon>Streptosporangiales</taxon>
        <taxon>Streptosporangiaceae</taxon>
        <taxon>Planotetraspora</taxon>
    </lineage>
</organism>
<dbReference type="RefSeq" id="WP_204078252.1">
    <property type="nucleotide sequence ID" value="NZ_BAABHI010000048.1"/>
</dbReference>
<dbReference type="Proteomes" id="UP000622547">
    <property type="component" value="Unassembled WGS sequence"/>
</dbReference>
<comment type="caution">
    <text evidence="2">The sequence shown here is derived from an EMBL/GenBank/DDBJ whole genome shotgun (WGS) entry which is preliminary data.</text>
</comment>